<feature type="binding site" evidence="9">
    <location>
        <position position="304"/>
    </location>
    <ligand>
        <name>Mg(2+)</name>
        <dbReference type="ChEBI" id="CHEBI:18420"/>
        <label>2</label>
    </ligand>
</feature>
<evidence type="ECO:0000256" key="7">
    <source>
        <dbReference type="ARBA" id="ARBA00052328"/>
    </source>
</evidence>
<keyword evidence="2 9" id="KW-0028">Amino-acid biosynthesis</keyword>
<feature type="binding site" evidence="9">
    <location>
        <begin position="187"/>
        <end position="195"/>
    </location>
    <ligand>
        <name>5-phospho-alpha-D-ribose 1-diphosphate</name>
        <dbReference type="ChEBI" id="CHEBI:58017"/>
    </ligand>
</feature>
<dbReference type="InterPro" id="IPR035902">
    <property type="entry name" value="Nuc_phospho_transferase"/>
</dbReference>
<evidence type="ECO:0000256" key="3">
    <source>
        <dbReference type="ARBA" id="ARBA00022676"/>
    </source>
</evidence>
<dbReference type="HAMAP" id="MF_00211">
    <property type="entry name" value="TrpD"/>
    <property type="match status" value="1"/>
</dbReference>
<feature type="binding site" evidence="9">
    <location>
        <position position="305"/>
    </location>
    <ligand>
        <name>Mg(2+)</name>
        <dbReference type="ChEBI" id="CHEBI:18420"/>
        <label>1</label>
    </ligand>
</feature>
<keyword evidence="9" id="KW-0460">Magnesium</keyword>
<feature type="domain" description="Glycosyl transferase family 3 N-terminal" evidence="11">
    <location>
        <begin position="81"/>
        <end position="140"/>
    </location>
</feature>
<dbReference type="Gene3D" id="3.40.1030.10">
    <property type="entry name" value="Nucleoside phosphorylase/phosphoribosyltransferase catalytic domain"/>
    <property type="match status" value="1"/>
</dbReference>
<feature type="binding site" evidence="9">
    <location>
        <position position="245"/>
    </location>
    <ligand>
        <name>anthranilate</name>
        <dbReference type="ChEBI" id="CHEBI:16567"/>
        <label>2</label>
    </ligand>
</feature>
<gene>
    <name evidence="9" type="primary">trpD</name>
    <name evidence="12" type="ORF">AVDCRST_MAG92-4466</name>
</gene>
<dbReference type="SUPFAM" id="SSF52418">
    <property type="entry name" value="Nucleoside phosphorylase/phosphoribosyltransferase catalytic domain"/>
    <property type="match status" value="1"/>
</dbReference>
<dbReference type="Pfam" id="PF00591">
    <property type="entry name" value="Glycos_transf_3"/>
    <property type="match status" value="1"/>
</dbReference>
<dbReference type="InterPro" id="IPR005940">
    <property type="entry name" value="Anthranilate_Pribosyl_Tfrase"/>
</dbReference>
<feature type="domain" description="Glycosyl transferase family 3" evidence="10">
    <location>
        <begin position="153"/>
        <end position="405"/>
    </location>
</feature>
<keyword evidence="9" id="KW-0479">Metal-binding</keyword>
<evidence type="ECO:0000256" key="4">
    <source>
        <dbReference type="ARBA" id="ARBA00022679"/>
    </source>
</evidence>
<keyword evidence="3 9" id="KW-0328">Glycosyltransferase</keyword>
<dbReference type="PANTHER" id="PTHR43285">
    <property type="entry name" value="ANTHRANILATE PHOSPHORIBOSYLTRANSFERASE"/>
    <property type="match status" value="1"/>
</dbReference>
<evidence type="ECO:0000259" key="11">
    <source>
        <dbReference type="Pfam" id="PF02885"/>
    </source>
</evidence>
<comment type="cofactor">
    <cofactor evidence="9">
        <name>Mg(2+)</name>
        <dbReference type="ChEBI" id="CHEBI:18420"/>
    </cofactor>
    <text evidence="9">Binds 2 magnesium ions per monomer.</text>
</comment>
<dbReference type="GO" id="GO:0005829">
    <property type="term" value="C:cytosol"/>
    <property type="evidence" value="ECO:0007669"/>
    <property type="project" value="TreeGrafter"/>
</dbReference>
<evidence type="ECO:0000256" key="2">
    <source>
        <dbReference type="ARBA" id="ARBA00022605"/>
    </source>
</evidence>
<comment type="pathway">
    <text evidence="1 9">Amino-acid biosynthesis; L-tryptophan biosynthesis; L-tryptophan from chorismate: step 2/5.</text>
</comment>
<evidence type="ECO:0000256" key="6">
    <source>
        <dbReference type="ARBA" id="ARBA00023141"/>
    </source>
</evidence>
<feature type="binding site" evidence="9">
    <location>
        <position position="159"/>
    </location>
    <ligand>
        <name>anthranilate</name>
        <dbReference type="ChEBI" id="CHEBI:16567"/>
        <label>1</label>
    </ligand>
</feature>
<comment type="subunit">
    <text evidence="9">Homodimer.</text>
</comment>
<feature type="binding site" evidence="9">
    <location>
        <position position="171"/>
    </location>
    <ligand>
        <name>Mg(2+)</name>
        <dbReference type="ChEBI" id="CHEBI:18420"/>
        <label>1</label>
    </ligand>
</feature>
<feature type="binding site" evidence="9">
    <location>
        <position position="190"/>
    </location>
    <ligand>
        <name>anthranilate</name>
        <dbReference type="ChEBI" id="CHEBI:16567"/>
        <label>1</label>
    </ligand>
</feature>
<dbReference type="InterPro" id="IPR036320">
    <property type="entry name" value="Glycosyl_Trfase_fam3_N_dom_sf"/>
</dbReference>
<feature type="binding site" evidence="9">
    <location>
        <begin position="169"/>
        <end position="172"/>
    </location>
    <ligand>
        <name>5-phospho-alpha-D-ribose 1-diphosphate</name>
        <dbReference type="ChEBI" id="CHEBI:58017"/>
    </ligand>
</feature>
<comment type="similarity">
    <text evidence="9">Belongs to the anthranilate phosphoribosyltransferase family.</text>
</comment>
<keyword evidence="4 9" id="KW-0808">Transferase</keyword>
<comment type="catalytic activity">
    <reaction evidence="7 9">
        <text>N-(5-phospho-beta-D-ribosyl)anthranilate + diphosphate = 5-phospho-alpha-D-ribose 1-diphosphate + anthranilate</text>
        <dbReference type="Rhea" id="RHEA:11768"/>
        <dbReference type="ChEBI" id="CHEBI:16567"/>
        <dbReference type="ChEBI" id="CHEBI:18277"/>
        <dbReference type="ChEBI" id="CHEBI:33019"/>
        <dbReference type="ChEBI" id="CHEBI:58017"/>
        <dbReference type="EC" id="2.4.2.18"/>
    </reaction>
</comment>
<reference evidence="12" key="1">
    <citation type="submission" date="2020-02" db="EMBL/GenBank/DDBJ databases">
        <authorList>
            <person name="Meier V. D."/>
        </authorList>
    </citation>
    <scope>NUCLEOTIDE SEQUENCE</scope>
    <source>
        <strain evidence="12">AVDCRST_MAG92</strain>
    </source>
</reference>
<feature type="binding site" evidence="9">
    <location>
        <position position="167"/>
    </location>
    <ligand>
        <name>5-phospho-alpha-D-ribose 1-diphosphate</name>
        <dbReference type="ChEBI" id="CHEBI:58017"/>
    </ligand>
</feature>
<proteinExistence type="inferred from homology"/>
<dbReference type="SUPFAM" id="SSF47648">
    <property type="entry name" value="Nucleoside phosphorylase/phosphoribosyltransferase N-terminal domain"/>
    <property type="match status" value="1"/>
</dbReference>
<dbReference type="Gene3D" id="1.20.970.10">
    <property type="entry name" value="Transferase, Pyrimidine Nucleoside Phosphorylase, Chain C"/>
    <property type="match status" value="1"/>
</dbReference>
<dbReference type="Pfam" id="PF02885">
    <property type="entry name" value="Glycos_trans_3N"/>
    <property type="match status" value="1"/>
</dbReference>
<keyword evidence="6 9" id="KW-0057">Aromatic amino acid biosynthesis</keyword>
<protein>
    <recommendedName>
        <fullName evidence="9">Anthranilate phosphoribosyltransferase</fullName>
        <ecNumber evidence="9">2.4.2.18</ecNumber>
    </recommendedName>
</protein>
<comment type="function">
    <text evidence="9">Catalyzes the transfer of the phosphoribosyl group of 5-phosphorylribose-1-pyrophosphate (PRPP) to anthranilate to yield N-(5'-phosphoribosyl)-anthranilate (PRA).</text>
</comment>
<dbReference type="InterPro" id="IPR000312">
    <property type="entry name" value="Glycosyl_Trfase_fam3"/>
</dbReference>
<dbReference type="InterPro" id="IPR017459">
    <property type="entry name" value="Glycosyl_Trfase_fam3_N_dom"/>
</dbReference>
<evidence type="ECO:0000256" key="8">
    <source>
        <dbReference type="ARBA" id="ARBA00061188"/>
    </source>
</evidence>
<evidence type="ECO:0000259" key="10">
    <source>
        <dbReference type="Pfam" id="PF00591"/>
    </source>
</evidence>
<dbReference type="NCBIfam" id="TIGR01245">
    <property type="entry name" value="trpD"/>
    <property type="match status" value="1"/>
</dbReference>
<feature type="binding site" evidence="9">
    <location>
        <position position="199"/>
    </location>
    <ligand>
        <name>5-phospho-alpha-D-ribose 1-diphosphate</name>
        <dbReference type="ChEBI" id="CHEBI:58017"/>
    </ligand>
</feature>
<evidence type="ECO:0000256" key="5">
    <source>
        <dbReference type="ARBA" id="ARBA00022822"/>
    </source>
</evidence>
<dbReference type="UniPathway" id="UPA00035">
    <property type="reaction ID" value="UER00041"/>
</dbReference>
<sequence>MIVSIASLANARLGRKFLPSFVSQRSAEARSSLVTVRHKTRLKIWRDRFPLLTLFCQPSWIINFSMNTFASTLETTTNWSSLLQQLLDRQSLSLDQASQLMQGWLNEEIPQVLSGAILAAIQAKGVSAQELAGMAFVLQSQSLQQSAINHERAVIDTCGTGGDGASTFNISTAVAFVAAAAGVLVAKHGNRSASGQVGSADVLEALGVNLAAPREQVQAALPEVGVTFLFARGWHPAMKAVAPLRQTLKVRTVFNLLGPLVNPLRPTGQVIGVFDSKVVGTVAQALAQMKMPKAIVLYGREKLDEAGLADATDLALLSEGEVRLSTLHPQQLGLTPAPTGALRGGNLEENTRILQNVLQGKATQAQQDAVALNASLALQVGGIVPLEDHKAGIEIARDVIMSGAAWSKLEQLVKFLDS</sequence>
<accession>A0A6J4K0P9</accession>
<comment type="caution">
    <text evidence="9">Lacks conserved residue(s) required for the propagation of feature annotation.</text>
</comment>
<evidence type="ECO:0000256" key="9">
    <source>
        <dbReference type="HAMAP-Rule" id="MF_00211"/>
    </source>
</evidence>
<dbReference type="EC" id="2.4.2.18" evidence="9"/>
<dbReference type="GO" id="GO:0000287">
    <property type="term" value="F:magnesium ion binding"/>
    <property type="evidence" value="ECO:0007669"/>
    <property type="project" value="UniProtKB-UniRule"/>
</dbReference>
<organism evidence="12">
    <name type="scientific">uncultured Coleofasciculus sp</name>
    <dbReference type="NCBI Taxonomy" id="1267456"/>
    <lineage>
        <taxon>Bacteria</taxon>
        <taxon>Bacillati</taxon>
        <taxon>Cyanobacteriota</taxon>
        <taxon>Cyanophyceae</taxon>
        <taxon>Coleofasciculales</taxon>
        <taxon>Coleofasciculaceae</taxon>
        <taxon>Coleofasciculus</taxon>
        <taxon>environmental samples</taxon>
    </lineage>
</organism>
<dbReference type="FunFam" id="3.40.1030.10:FF:000002">
    <property type="entry name" value="Anthranilate phosphoribosyltransferase"/>
    <property type="match status" value="1"/>
</dbReference>
<name>A0A6J4K0P9_9CYAN</name>
<dbReference type="EMBL" id="CADCTM010000777">
    <property type="protein sequence ID" value="CAA9292563.1"/>
    <property type="molecule type" value="Genomic_DNA"/>
</dbReference>
<dbReference type="GO" id="GO:0004048">
    <property type="term" value="F:anthranilate phosphoribosyltransferase activity"/>
    <property type="evidence" value="ECO:0007669"/>
    <property type="project" value="UniProtKB-UniRule"/>
</dbReference>
<comment type="similarity">
    <text evidence="8">In the C-terminal section; belongs to the anthranilate phosphoribosyltransferase family.</text>
</comment>
<feature type="binding site" evidence="9">
    <location>
        <begin position="162"/>
        <end position="163"/>
    </location>
    <ligand>
        <name>5-phospho-alpha-D-ribose 1-diphosphate</name>
        <dbReference type="ChEBI" id="CHEBI:58017"/>
    </ligand>
</feature>
<keyword evidence="5 9" id="KW-0822">Tryptophan biosynthesis</keyword>
<feature type="binding site" evidence="9">
    <location>
        <position position="159"/>
    </location>
    <ligand>
        <name>5-phospho-alpha-D-ribose 1-diphosphate</name>
        <dbReference type="ChEBI" id="CHEBI:58017"/>
    </ligand>
</feature>
<evidence type="ECO:0000313" key="12">
    <source>
        <dbReference type="EMBL" id="CAA9292563.1"/>
    </source>
</evidence>
<dbReference type="AlphaFoldDB" id="A0A6J4K0P9"/>
<feature type="binding site" evidence="9">
    <location>
        <position position="305"/>
    </location>
    <ligand>
        <name>Mg(2+)</name>
        <dbReference type="ChEBI" id="CHEBI:18420"/>
        <label>2</label>
    </ligand>
</feature>
<evidence type="ECO:0000256" key="1">
    <source>
        <dbReference type="ARBA" id="ARBA00004907"/>
    </source>
</evidence>
<dbReference type="GO" id="GO:0000162">
    <property type="term" value="P:L-tryptophan biosynthetic process"/>
    <property type="evidence" value="ECO:0007669"/>
    <property type="project" value="UniProtKB-UniRule"/>
</dbReference>
<dbReference type="PANTHER" id="PTHR43285:SF2">
    <property type="entry name" value="ANTHRANILATE PHOSPHORIBOSYLTRANSFERASE"/>
    <property type="match status" value="1"/>
</dbReference>